<evidence type="ECO:0000313" key="2">
    <source>
        <dbReference type="EMBL" id="MBW3096799.1"/>
    </source>
</evidence>
<accession>A0ABS6WLG7</accession>
<dbReference type="PANTHER" id="PTHR24567">
    <property type="entry name" value="CRP FAMILY TRANSCRIPTIONAL REGULATORY PROTEIN"/>
    <property type="match status" value="1"/>
</dbReference>
<reference evidence="2" key="1">
    <citation type="submission" date="2021-07" db="EMBL/GenBank/DDBJ databases">
        <title>Pseudohoeflea marina sp. nov. a polyhydroxyalcanoate-producing bacterium.</title>
        <authorList>
            <person name="Zheng W."/>
            <person name="Yu S."/>
            <person name="Huang Y."/>
        </authorList>
    </citation>
    <scope>NUCLEOTIDE SEQUENCE</scope>
    <source>
        <strain evidence="2">DP4N28-3</strain>
    </source>
</reference>
<feature type="domain" description="Cyclic nucleotide-binding" evidence="1">
    <location>
        <begin position="15"/>
        <end position="117"/>
    </location>
</feature>
<name>A0ABS6WLG7_9HYPH</name>
<dbReference type="Proteomes" id="UP001430804">
    <property type="component" value="Unassembled WGS sequence"/>
</dbReference>
<organism evidence="2 3">
    <name type="scientific">Pseudohoeflea coraliihabitans</name>
    <dbReference type="NCBI Taxonomy" id="2860393"/>
    <lineage>
        <taxon>Bacteria</taxon>
        <taxon>Pseudomonadati</taxon>
        <taxon>Pseudomonadota</taxon>
        <taxon>Alphaproteobacteria</taxon>
        <taxon>Hyphomicrobiales</taxon>
        <taxon>Rhizobiaceae</taxon>
        <taxon>Pseudohoeflea</taxon>
    </lineage>
</organism>
<dbReference type="PROSITE" id="PS50042">
    <property type="entry name" value="CNMP_BINDING_3"/>
    <property type="match status" value="1"/>
</dbReference>
<dbReference type="InterPro" id="IPR000595">
    <property type="entry name" value="cNMP-bd_dom"/>
</dbReference>
<dbReference type="Pfam" id="PF00027">
    <property type="entry name" value="cNMP_binding"/>
    <property type="match status" value="1"/>
</dbReference>
<dbReference type="InterPro" id="IPR050397">
    <property type="entry name" value="Env_Response_Regulators"/>
</dbReference>
<sequence>MALNEDMELLRQVVLLDTLGEEKLRLIAFGAERRPFKPGEALFREGAAADDAYVVASGTVALSRKTRDGDRMVETATTGALLGELALFTPVKRAMTATATDAVEVLRISRPLFQRILEEYPDLAEVLRQRIAGNLQRISKDLGRIAHRFKD</sequence>
<dbReference type="SMART" id="SM00100">
    <property type="entry name" value="cNMP"/>
    <property type="match status" value="1"/>
</dbReference>
<protein>
    <submittedName>
        <fullName evidence="2">Cyclic nucleotide-binding domain-containing protein</fullName>
    </submittedName>
</protein>
<dbReference type="RefSeq" id="WP_219200658.1">
    <property type="nucleotide sequence ID" value="NZ_JAHWQX010000001.1"/>
</dbReference>
<gene>
    <name evidence="2" type="ORF">KY465_05855</name>
</gene>
<keyword evidence="3" id="KW-1185">Reference proteome</keyword>
<evidence type="ECO:0000259" key="1">
    <source>
        <dbReference type="PROSITE" id="PS50042"/>
    </source>
</evidence>
<comment type="caution">
    <text evidence="2">The sequence shown here is derived from an EMBL/GenBank/DDBJ whole genome shotgun (WGS) entry which is preliminary data.</text>
</comment>
<dbReference type="PANTHER" id="PTHR24567:SF68">
    <property type="entry name" value="DNA-BINDING TRANSCRIPTIONAL DUAL REGULATOR CRP"/>
    <property type="match status" value="1"/>
</dbReference>
<evidence type="ECO:0000313" key="3">
    <source>
        <dbReference type="Proteomes" id="UP001430804"/>
    </source>
</evidence>
<dbReference type="CDD" id="cd00038">
    <property type="entry name" value="CAP_ED"/>
    <property type="match status" value="1"/>
</dbReference>
<proteinExistence type="predicted"/>
<dbReference type="EMBL" id="JAHWQX010000001">
    <property type="protein sequence ID" value="MBW3096799.1"/>
    <property type="molecule type" value="Genomic_DNA"/>
</dbReference>